<evidence type="ECO:0000313" key="6">
    <source>
        <dbReference type="EMBL" id="MFD1204759.1"/>
    </source>
</evidence>
<comment type="similarity">
    <text evidence="2">Belongs to the methyl-accepting chemotaxis (MCP) protein family.</text>
</comment>
<feature type="domain" description="Methyl-accepting transducer" evidence="5">
    <location>
        <begin position="79"/>
        <end position="278"/>
    </location>
</feature>
<feature type="coiled-coil region" evidence="4">
    <location>
        <begin position="4"/>
        <end position="56"/>
    </location>
</feature>
<dbReference type="EMBL" id="JBHTLT010000030">
    <property type="protein sequence ID" value="MFD1204759.1"/>
    <property type="molecule type" value="Genomic_DNA"/>
</dbReference>
<evidence type="ECO:0000256" key="2">
    <source>
        <dbReference type="ARBA" id="ARBA00029447"/>
    </source>
</evidence>
<dbReference type="SMART" id="SM00283">
    <property type="entry name" value="MA"/>
    <property type="match status" value="1"/>
</dbReference>
<dbReference type="Gene3D" id="1.10.287.950">
    <property type="entry name" value="Methyl-accepting chemotaxis protein"/>
    <property type="match status" value="1"/>
</dbReference>
<protein>
    <submittedName>
        <fullName evidence="6">Methyl-accepting chemotaxis protein</fullName>
    </submittedName>
</protein>
<evidence type="ECO:0000256" key="4">
    <source>
        <dbReference type="SAM" id="Coils"/>
    </source>
</evidence>
<organism evidence="6 7">
    <name type="scientific">Sporosarcina contaminans</name>
    <dbReference type="NCBI Taxonomy" id="633403"/>
    <lineage>
        <taxon>Bacteria</taxon>
        <taxon>Bacillati</taxon>
        <taxon>Bacillota</taxon>
        <taxon>Bacilli</taxon>
        <taxon>Bacillales</taxon>
        <taxon>Caryophanaceae</taxon>
        <taxon>Sporosarcina</taxon>
    </lineage>
</organism>
<evidence type="ECO:0000256" key="1">
    <source>
        <dbReference type="ARBA" id="ARBA00023224"/>
    </source>
</evidence>
<name>A0ABW3TXN1_9BACL</name>
<dbReference type="Pfam" id="PF00015">
    <property type="entry name" value="MCPsignal"/>
    <property type="match status" value="1"/>
</dbReference>
<proteinExistence type="inferred from homology"/>
<reference evidence="7" key="1">
    <citation type="journal article" date="2019" name="Int. J. Syst. Evol. Microbiol.">
        <title>The Global Catalogue of Microorganisms (GCM) 10K type strain sequencing project: providing services to taxonomists for standard genome sequencing and annotation.</title>
        <authorList>
            <consortium name="The Broad Institute Genomics Platform"/>
            <consortium name="The Broad Institute Genome Sequencing Center for Infectious Disease"/>
            <person name="Wu L."/>
            <person name="Ma J."/>
        </authorList>
    </citation>
    <scope>NUCLEOTIDE SEQUENCE [LARGE SCALE GENOMIC DNA]</scope>
    <source>
        <strain evidence="7">CCUG 53915</strain>
    </source>
</reference>
<dbReference type="RefSeq" id="WP_381480120.1">
    <property type="nucleotide sequence ID" value="NZ_JBHTLT010000030.1"/>
</dbReference>
<keyword evidence="1 3" id="KW-0807">Transducer</keyword>
<dbReference type="SUPFAM" id="SSF58104">
    <property type="entry name" value="Methyl-accepting chemotaxis protein (MCP) signaling domain"/>
    <property type="match status" value="1"/>
</dbReference>
<dbReference type="PRINTS" id="PR00260">
    <property type="entry name" value="CHEMTRNSDUCR"/>
</dbReference>
<evidence type="ECO:0000256" key="3">
    <source>
        <dbReference type="PROSITE-ProRule" id="PRU00284"/>
    </source>
</evidence>
<dbReference type="PANTHER" id="PTHR32089">
    <property type="entry name" value="METHYL-ACCEPTING CHEMOTAXIS PROTEIN MCPB"/>
    <property type="match status" value="1"/>
</dbReference>
<keyword evidence="4" id="KW-0175">Coiled coil</keyword>
<comment type="caution">
    <text evidence="6">The sequence shown here is derived from an EMBL/GenBank/DDBJ whole genome shotgun (WGS) entry which is preliminary data.</text>
</comment>
<evidence type="ECO:0000259" key="5">
    <source>
        <dbReference type="PROSITE" id="PS50111"/>
    </source>
</evidence>
<keyword evidence="7" id="KW-1185">Reference proteome</keyword>
<dbReference type="Proteomes" id="UP001597231">
    <property type="component" value="Unassembled WGS sequence"/>
</dbReference>
<dbReference type="PANTHER" id="PTHR32089:SF112">
    <property type="entry name" value="LYSOZYME-LIKE PROTEIN-RELATED"/>
    <property type="match status" value="1"/>
</dbReference>
<gene>
    <name evidence="6" type="ORF">ACFQ38_06565</name>
</gene>
<accession>A0ABW3TXN1</accession>
<dbReference type="PROSITE" id="PS50111">
    <property type="entry name" value="CHEMOTAXIS_TRANSDUC_2"/>
    <property type="match status" value="1"/>
</dbReference>
<dbReference type="InterPro" id="IPR004090">
    <property type="entry name" value="Chemotax_Me-accpt_rcpt"/>
</dbReference>
<dbReference type="InterPro" id="IPR004089">
    <property type="entry name" value="MCPsignal_dom"/>
</dbReference>
<sequence>MFRSKKTEKNGDVLIEEIEKLKSEYANKKAEEMDRLRELKDELHAAVDQHEKVNAQHTVLGDAVTEIEKKFDNVGELSEQSTEKSNELYEKGYSLEEKAQRMVEEATEGTKEVHATADVIKELGNQIQSSEKNMSNLSERSVEIQSIVGVIEDIAAQTNLLALNASIEAARAGESGKGFAVVAQEVRKLAESTSDSTANIQTLTNALRDEIEQALAATKKSAALIEKGITVSMATAEKMERILGTVEESKIDITAIQEMIEEQKKLAERVKMELSDANSLFSEAHALIVDHIDDAKEVDLRLENGIRQLSFS</sequence>
<evidence type="ECO:0000313" key="7">
    <source>
        <dbReference type="Proteomes" id="UP001597231"/>
    </source>
</evidence>
<feature type="coiled-coil region" evidence="4">
    <location>
        <begin position="253"/>
        <end position="280"/>
    </location>
</feature>